<comment type="caution">
    <text evidence="1">The sequence shown here is derived from an EMBL/GenBank/DDBJ whole genome shotgun (WGS) entry which is preliminary data.</text>
</comment>
<reference evidence="1 2" key="1">
    <citation type="journal article" date="2019" name="PLoS Negl. Trop. Dis.">
        <title>Revisiting the worldwide diversity of Leptospira species in the environment.</title>
        <authorList>
            <person name="Vincent A.T."/>
            <person name="Schiettekatte O."/>
            <person name="Bourhy P."/>
            <person name="Veyrier F.J."/>
            <person name="Picardeau M."/>
        </authorList>
    </citation>
    <scope>NUCLEOTIDE SEQUENCE [LARGE SCALE GENOMIC DNA]</scope>
    <source>
        <strain evidence="1 2">201800273</strain>
    </source>
</reference>
<accession>A0A7I0HUI7</accession>
<sequence length="576" mass="68781">MDSNSGQSSGGHSALLLGDRVYHLQYSFEDQIFHIVRESWDDFRFQYGVVENRNIEFYEWNLSNSAKQILRQRWNELYLVQETHIQNQKNLEEDWEWMRDNQENNPFPDLIIGFGYFTNREDPHSPIPKLFSFRKNELEYLKKNIETISDQSSQTKWEIKDDEISLPETNSPLHLIPTIETETNLHIQNQRKIFVRMFLQNPVLLYEQAFVKLEGKNFSLTHEEAKIWKGYLPKLVNELKVCILENSCKDWEEMTLLLRILYIQKSIEVRQIVFPKKNFTGFSYLEYTELPESTISTKQKEYETIFIEKRKEFGKGYHPIQFYNWETFLSHFQSFIEAKTFTEGIEFNLVGQFPYPKTRNSFLKQGSNEKSKQSFKQWEMYSYKIQNLYSYHLVFQNCTNELFHYLNLMFPEGKIGEEKFWDPLSENVFVFNFIPSIAAKKLHSSPYTKDFTLYPSYRNLKRNTISNWKEKNIVERFVPSSKIYKPNPMDHSFLFFTEESVWNRPLFGMANLMWGIGYTSVGIVKSPFDRGKDVSKGSETIFYSLPELFFFNIRKGHFPLISAEEIPEEYYEKETK</sequence>
<dbReference type="Proteomes" id="UP000297641">
    <property type="component" value="Unassembled WGS sequence"/>
</dbReference>
<evidence type="ECO:0000313" key="1">
    <source>
        <dbReference type="EMBL" id="TGL07390.1"/>
    </source>
</evidence>
<gene>
    <name evidence="1" type="ORF">EHQ43_06745</name>
</gene>
<organism evidence="1 2">
    <name type="scientific">Leptospira bouyouniensis</name>
    <dbReference type="NCBI Taxonomy" id="2484911"/>
    <lineage>
        <taxon>Bacteria</taxon>
        <taxon>Pseudomonadati</taxon>
        <taxon>Spirochaetota</taxon>
        <taxon>Spirochaetia</taxon>
        <taxon>Leptospirales</taxon>
        <taxon>Leptospiraceae</taxon>
        <taxon>Leptospira</taxon>
    </lineage>
</organism>
<protein>
    <submittedName>
        <fullName evidence="1">Uncharacterized protein</fullName>
    </submittedName>
</protein>
<evidence type="ECO:0000313" key="2">
    <source>
        <dbReference type="Proteomes" id="UP000297641"/>
    </source>
</evidence>
<name>A0A7I0HUI7_9LEPT</name>
<dbReference type="EMBL" id="RQFT01000007">
    <property type="protein sequence ID" value="TGL07390.1"/>
    <property type="molecule type" value="Genomic_DNA"/>
</dbReference>
<proteinExistence type="predicted"/>
<dbReference type="AlphaFoldDB" id="A0A7I0HUI7"/>